<evidence type="ECO:0000256" key="8">
    <source>
        <dbReference type="SAM" id="Phobius"/>
    </source>
</evidence>
<evidence type="ECO:0000256" key="6">
    <source>
        <dbReference type="ARBA" id="ARBA00023136"/>
    </source>
</evidence>
<keyword evidence="5 8" id="KW-1133">Transmembrane helix</keyword>
<dbReference type="SUPFAM" id="SSF103481">
    <property type="entry name" value="Multidrug resistance efflux transporter EmrE"/>
    <property type="match status" value="1"/>
</dbReference>
<evidence type="ECO:0000256" key="3">
    <source>
        <dbReference type="ARBA" id="ARBA00022475"/>
    </source>
</evidence>
<keyword evidence="6 8" id="KW-0472">Membrane</keyword>
<evidence type="ECO:0000313" key="9">
    <source>
        <dbReference type="EMBL" id="WZW97308.1"/>
    </source>
</evidence>
<feature type="transmembrane region" description="Helical" evidence="8">
    <location>
        <begin position="57"/>
        <end position="79"/>
    </location>
</feature>
<evidence type="ECO:0000313" key="10">
    <source>
        <dbReference type="Proteomes" id="UP001434337"/>
    </source>
</evidence>
<dbReference type="PANTHER" id="PTHR30561:SF0">
    <property type="entry name" value="GUANIDINIUM EXPORTER"/>
    <property type="match status" value="1"/>
</dbReference>
<dbReference type="Pfam" id="PF00893">
    <property type="entry name" value="Multi_Drug_Res"/>
    <property type="match status" value="1"/>
</dbReference>
<reference evidence="9 10" key="1">
    <citation type="journal article" date="2023" name="Environ Microbiome">
        <title>A coral-associated actinobacterium mitigates coral bleaching under heat stress.</title>
        <authorList>
            <person name="Li J."/>
            <person name="Zou Y."/>
            <person name="Li Q."/>
            <person name="Zhang J."/>
            <person name="Bourne D.G."/>
            <person name="Lyu Y."/>
            <person name="Liu C."/>
            <person name="Zhang S."/>
        </authorList>
    </citation>
    <scope>NUCLEOTIDE SEQUENCE [LARGE SCALE GENOMIC DNA]</scope>
    <source>
        <strain evidence="9 10">SCSIO 13291</strain>
    </source>
</reference>
<dbReference type="PANTHER" id="PTHR30561">
    <property type="entry name" value="SMR FAMILY PROTON-DEPENDENT DRUG EFFLUX TRANSPORTER SUGE"/>
    <property type="match status" value="1"/>
</dbReference>
<evidence type="ECO:0000256" key="4">
    <source>
        <dbReference type="ARBA" id="ARBA00022692"/>
    </source>
</evidence>
<keyword evidence="3" id="KW-1003">Cell membrane</keyword>
<evidence type="ECO:0000256" key="2">
    <source>
        <dbReference type="ARBA" id="ARBA00022448"/>
    </source>
</evidence>
<comment type="subcellular location">
    <subcellularLocation>
        <location evidence="1 7">Cell membrane</location>
        <topology evidence="1 7">Multi-pass membrane protein</topology>
    </subcellularLocation>
</comment>
<protein>
    <submittedName>
        <fullName evidence="9">Multidrug efflux SMR transporter</fullName>
    </submittedName>
</protein>
<keyword evidence="4 7" id="KW-0812">Transmembrane</keyword>
<dbReference type="RefSeq" id="WP_342371775.1">
    <property type="nucleotide sequence ID" value="NZ_CP115965.1"/>
</dbReference>
<dbReference type="Proteomes" id="UP001434337">
    <property type="component" value="Chromosome"/>
</dbReference>
<evidence type="ECO:0000256" key="7">
    <source>
        <dbReference type="RuleBase" id="RU003942"/>
    </source>
</evidence>
<keyword evidence="2" id="KW-0813">Transport</keyword>
<keyword evidence="10" id="KW-1185">Reference proteome</keyword>
<comment type="similarity">
    <text evidence="7">Belongs to the drug/metabolite transporter (DMT) superfamily. Small multidrug resistance (SMR) (TC 2.A.7.1) family.</text>
</comment>
<feature type="transmembrane region" description="Helical" evidence="8">
    <location>
        <begin position="33"/>
        <end position="50"/>
    </location>
</feature>
<dbReference type="Gene3D" id="1.10.3730.20">
    <property type="match status" value="1"/>
</dbReference>
<evidence type="ECO:0000256" key="5">
    <source>
        <dbReference type="ARBA" id="ARBA00022989"/>
    </source>
</evidence>
<evidence type="ECO:0000256" key="1">
    <source>
        <dbReference type="ARBA" id="ARBA00004651"/>
    </source>
</evidence>
<organism evidence="9 10">
    <name type="scientific">Propioniciclava soli</name>
    <dbReference type="NCBI Taxonomy" id="2775081"/>
    <lineage>
        <taxon>Bacteria</taxon>
        <taxon>Bacillati</taxon>
        <taxon>Actinomycetota</taxon>
        <taxon>Actinomycetes</taxon>
        <taxon>Propionibacteriales</taxon>
        <taxon>Propionibacteriaceae</taxon>
        <taxon>Propioniciclava</taxon>
    </lineage>
</organism>
<proteinExistence type="inferred from homology"/>
<sequence>MPWLVLLLSAVCEAVWATALGASDGFSRPAPTAVFAVFVTLSMLGLAWSLRHIGVGTAYAVWTGVGAALTVTWAMVTGAEPADPLRIAFIAGIVGAVIGLKFLAGHDSRDEATAL</sequence>
<dbReference type="EMBL" id="CP115965">
    <property type="protein sequence ID" value="WZW97308.1"/>
    <property type="molecule type" value="Genomic_DNA"/>
</dbReference>
<dbReference type="InterPro" id="IPR000390">
    <property type="entry name" value="Small_drug/metabolite_transptr"/>
</dbReference>
<name>A0ABZ3C3J0_9ACTN</name>
<feature type="transmembrane region" description="Helical" evidence="8">
    <location>
        <begin position="85"/>
        <end position="104"/>
    </location>
</feature>
<dbReference type="InterPro" id="IPR045324">
    <property type="entry name" value="Small_multidrug_res"/>
</dbReference>
<accession>A0ABZ3C3J0</accession>
<gene>
    <name evidence="9" type="ORF">PCC79_10310</name>
</gene>
<dbReference type="InterPro" id="IPR037185">
    <property type="entry name" value="EmrE-like"/>
</dbReference>